<evidence type="ECO:0000256" key="3">
    <source>
        <dbReference type="ARBA" id="ARBA00023295"/>
    </source>
</evidence>
<evidence type="ECO:0000256" key="1">
    <source>
        <dbReference type="ARBA" id="ARBA00008875"/>
    </source>
</evidence>
<keyword evidence="7" id="KW-1185">Reference proteome</keyword>
<feature type="domain" description="Glycosyl hydrolases family 39 N-terminal catalytic" evidence="4">
    <location>
        <begin position="6"/>
        <end position="77"/>
    </location>
</feature>
<gene>
    <name evidence="5" type="ORF">GCM10009682_02610</name>
    <name evidence="6" type="ORF">GCM10009682_02810</name>
</gene>
<comment type="similarity">
    <text evidence="1">Belongs to the glycosyl hydrolase 39 family.</text>
</comment>
<dbReference type="EMBL" id="BAAALT010000003">
    <property type="protein sequence ID" value="GAA1783912.1"/>
    <property type="molecule type" value="Genomic_DNA"/>
</dbReference>
<dbReference type="Proteomes" id="UP001500218">
    <property type="component" value="Unassembled WGS sequence"/>
</dbReference>
<name>A0ABN2LCI8_9ACTN</name>
<evidence type="ECO:0000259" key="4">
    <source>
        <dbReference type="Pfam" id="PF01229"/>
    </source>
</evidence>
<dbReference type="EMBL" id="BAAALT010000003">
    <property type="protein sequence ID" value="GAA1784063.1"/>
    <property type="molecule type" value="Genomic_DNA"/>
</dbReference>
<evidence type="ECO:0000313" key="6">
    <source>
        <dbReference type="EMBL" id="GAA1784063.1"/>
    </source>
</evidence>
<dbReference type="Pfam" id="PF01229">
    <property type="entry name" value="Glyco_hydro_39"/>
    <property type="match status" value="1"/>
</dbReference>
<sequence>MIIVPDGPTGRLSDAWRFCVGTGRFELALRRDYQDSLALVQSDIGFRYIRGHGLLCDGVRYSFTYVDQVIDAYRKLGAVVDETPPWHEDARLLGHGHE</sequence>
<evidence type="ECO:0000256" key="2">
    <source>
        <dbReference type="ARBA" id="ARBA00022801"/>
    </source>
</evidence>
<dbReference type="SUPFAM" id="SSF51445">
    <property type="entry name" value="(Trans)glycosidases"/>
    <property type="match status" value="1"/>
</dbReference>
<evidence type="ECO:0000313" key="5">
    <source>
        <dbReference type="EMBL" id="GAA1783912.1"/>
    </source>
</evidence>
<evidence type="ECO:0000313" key="7">
    <source>
        <dbReference type="Proteomes" id="UP001500218"/>
    </source>
</evidence>
<reference evidence="5 7" key="2">
    <citation type="journal article" date="2019" name="Int. J. Syst. Evol. Microbiol.">
        <title>The Global Catalogue of Microorganisms (GCM) 10K type strain sequencing project: providing services to taxonomists for standard genome sequencing and annotation.</title>
        <authorList>
            <consortium name="The Broad Institute Genomics Platform"/>
            <consortium name="The Broad Institute Genome Sequencing Center for Infectious Disease"/>
            <person name="Wu L."/>
            <person name="Ma J."/>
        </authorList>
    </citation>
    <scope>NUCLEOTIDE SEQUENCE [LARGE SCALE GENOMIC DNA]</scope>
    <source>
        <strain evidence="5 7">JCM 13250</strain>
    </source>
</reference>
<keyword evidence="2" id="KW-0378">Hydrolase</keyword>
<proteinExistence type="inferred from homology"/>
<reference evidence="6" key="1">
    <citation type="journal article" date="2014" name="Int. J. Syst. Evol. Microbiol.">
        <title>Complete genome of a new Firmicutes species belonging to the dominant human colonic microbiota ('Ruminococcus bicirculans') reveals two chromosomes and a selective capacity to utilize plant glucans.</title>
        <authorList>
            <consortium name="NISC Comparative Sequencing Program"/>
            <person name="Wegmann U."/>
            <person name="Louis P."/>
            <person name="Goesmann A."/>
            <person name="Henrissat B."/>
            <person name="Duncan S.H."/>
            <person name="Flint H.J."/>
        </authorList>
    </citation>
    <scope>NUCLEOTIDE SEQUENCE</scope>
    <source>
        <strain evidence="6">JCM 13250</strain>
    </source>
</reference>
<comment type="caution">
    <text evidence="5">The sequence shown here is derived from an EMBL/GenBank/DDBJ whole genome shotgun (WGS) entry which is preliminary data.</text>
</comment>
<accession>A0ABN2LCI8</accession>
<reference evidence="5" key="3">
    <citation type="submission" date="2023-12" db="EMBL/GenBank/DDBJ databases">
        <authorList>
            <person name="Sun Q."/>
            <person name="Inoue M."/>
        </authorList>
    </citation>
    <scope>NUCLEOTIDE SEQUENCE</scope>
    <source>
        <strain evidence="5">JCM 13250</strain>
    </source>
</reference>
<dbReference type="Gene3D" id="3.20.20.80">
    <property type="entry name" value="Glycosidases"/>
    <property type="match status" value="1"/>
</dbReference>
<keyword evidence="3" id="KW-0326">Glycosidase</keyword>
<dbReference type="InterPro" id="IPR017853">
    <property type="entry name" value="GH"/>
</dbReference>
<dbReference type="InterPro" id="IPR049166">
    <property type="entry name" value="GH39_cat"/>
</dbReference>
<protein>
    <recommendedName>
        <fullName evidence="4">Glycosyl hydrolases family 39 N-terminal catalytic domain-containing protein</fullName>
    </recommendedName>
</protein>
<organism evidence="5 7">
    <name type="scientific">Luedemannella flava</name>
    <dbReference type="NCBI Taxonomy" id="349316"/>
    <lineage>
        <taxon>Bacteria</taxon>
        <taxon>Bacillati</taxon>
        <taxon>Actinomycetota</taxon>
        <taxon>Actinomycetes</taxon>
        <taxon>Micromonosporales</taxon>
        <taxon>Micromonosporaceae</taxon>
        <taxon>Luedemannella</taxon>
    </lineage>
</organism>
<dbReference type="RefSeq" id="WP_344125288.1">
    <property type="nucleotide sequence ID" value="NZ_BAAALT010000003.1"/>
</dbReference>